<dbReference type="OrthoDB" id="5396681at2759"/>
<feature type="domain" description="CorA-like transporter" evidence="3">
    <location>
        <begin position="184"/>
        <end position="357"/>
    </location>
</feature>
<accession>A0A6A6J125</accession>
<dbReference type="Gene3D" id="1.20.58.340">
    <property type="entry name" value="Magnesium transport protein CorA, transmembrane region"/>
    <property type="match status" value="1"/>
</dbReference>
<feature type="transmembrane region" description="Helical" evidence="2">
    <location>
        <begin position="521"/>
        <end position="542"/>
    </location>
</feature>
<evidence type="ECO:0000256" key="1">
    <source>
        <dbReference type="SAM" id="MobiDB-lite"/>
    </source>
</evidence>
<keyword evidence="2" id="KW-0472">Membrane</keyword>
<feature type="region of interest" description="Disordered" evidence="1">
    <location>
        <begin position="70"/>
        <end position="141"/>
    </location>
</feature>
<proteinExistence type="predicted"/>
<reference evidence="4" key="1">
    <citation type="journal article" date="2020" name="Stud. Mycol.">
        <title>101 Dothideomycetes genomes: a test case for predicting lifestyles and emergence of pathogens.</title>
        <authorList>
            <person name="Haridas S."/>
            <person name="Albert R."/>
            <person name="Binder M."/>
            <person name="Bloem J."/>
            <person name="Labutti K."/>
            <person name="Salamov A."/>
            <person name="Andreopoulos B."/>
            <person name="Baker S."/>
            <person name="Barry K."/>
            <person name="Bills G."/>
            <person name="Bluhm B."/>
            <person name="Cannon C."/>
            <person name="Castanera R."/>
            <person name="Culley D."/>
            <person name="Daum C."/>
            <person name="Ezra D."/>
            <person name="Gonzalez J."/>
            <person name="Henrissat B."/>
            <person name="Kuo A."/>
            <person name="Liang C."/>
            <person name="Lipzen A."/>
            <person name="Lutzoni F."/>
            <person name="Magnuson J."/>
            <person name="Mondo S."/>
            <person name="Nolan M."/>
            <person name="Ohm R."/>
            <person name="Pangilinan J."/>
            <person name="Park H.-J."/>
            <person name="Ramirez L."/>
            <person name="Alfaro M."/>
            <person name="Sun H."/>
            <person name="Tritt A."/>
            <person name="Yoshinaga Y."/>
            <person name="Zwiers L.-H."/>
            <person name="Turgeon B."/>
            <person name="Goodwin S."/>
            <person name="Spatafora J."/>
            <person name="Crous P."/>
            <person name="Grigoriev I."/>
        </authorList>
    </citation>
    <scope>NUCLEOTIDE SEQUENCE</scope>
    <source>
        <strain evidence="4">CBS 122368</strain>
    </source>
</reference>
<evidence type="ECO:0000259" key="3">
    <source>
        <dbReference type="Pfam" id="PF26616"/>
    </source>
</evidence>
<organism evidence="4 5">
    <name type="scientific">Trematosphaeria pertusa</name>
    <dbReference type="NCBI Taxonomy" id="390896"/>
    <lineage>
        <taxon>Eukaryota</taxon>
        <taxon>Fungi</taxon>
        <taxon>Dikarya</taxon>
        <taxon>Ascomycota</taxon>
        <taxon>Pezizomycotina</taxon>
        <taxon>Dothideomycetes</taxon>
        <taxon>Pleosporomycetidae</taxon>
        <taxon>Pleosporales</taxon>
        <taxon>Massarineae</taxon>
        <taxon>Trematosphaeriaceae</taxon>
        <taxon>Trematosphaeria</taxon>
    </lineage>
</organism>
<protein>
    <recommendedName>
        <fullName evidence="3">CorA-like transporter domain-containing protein</fullName>
    </recommendedName>
</protein>
<dbReference type="EMBL" id="ML987189">
    <property type="protein sequence ID" value="KAF2256346.1"/>
    <property type="molecule type" value="Genomic_DNA"/>
</dbReference>
<sequence>MVFFPLSYGTVTTRKVEMETSRYFERTLFYDRSPAADEYYARSADSIFEKDSRRSRIEVRVQTSLDVSYYERDKEDGTTTGAKEETEAKDSELPPKHVGPADSKTESRGCEKDLQSTVKDATLRTERGHDSDSEDAWSLSSRASSTALPTALDQHRGSCPPTYPGPPKLTVVDLDTATVQSFIKRTKNDFRVFYLRQRHSYSRLQITRELFEQLLKSCHVFPRFNEYLIGFGLKNSESEVGPPALKFRPLCESYSNNYHGFECSYILRYVEFTRRPGGKQPWSLRQFAVYHRYKPKSETGCSTWILVGASQRTEVRLDRYTRSIDDLTGSNPFELHVIFLDTAIASWRPYLVDLTKLSNKAVGILIGDEGDDDFVTIEVEDHQELKQIEDQIADLILCLDSTLDTVDTFEEMYEQFRTHHSPSSATSAAQWTSAYGSDAVVFALKEKAKEIAYTRKKAEALLSKVQNTRTLISSLLERQSGHNLDQQISALQKLERQGQDENAIMRQLAEKNSRDSSSMRILTIITMIYLPCTIVSNFYSTQFVDQKETISGGTKLEYAQNAWIFFAISVPLTLFTILVWWLWVNSEKVVRLVRHRESKQEIGPARNTRVLAFRKQFVELPR</sequence>
<dbReference type="Pfam" id="PF26616">
    <property type="entry name" value="CorA-like"/>
    <property type="match status" value="1"/>
</dbReference>
<feature type="compositionally biased region" description="Basic and acidic residues" evidence="1">
    <location>
        <begin position="121"/>
        <end position="131"/>
    </location>
</feature>
<dbReference type="GeneID" id="54585830"/>
<dbReference type="RefSeq" id="XP_033691350.1">
    <property type="nucleotide sequence ID" value="XM_033832500.1"/>
</dbReference>
<dbReference type="AlphaFoldDB" id="A0A6A6J125"/>
<dbReference type="InterPro" id="IPR058257">
    <property type="entry name" value="CorA-like_dom"/>
</dbReference>
<feature type="compositionally biased region" description="Basic and acidic residues" evidence="1">
    <location>
        <begin position="103"/>
        <end position="114"/>
    </location>
</feature>
<evidence type="ECO:0000313" key="4">
    <source>
        <dbReference type="EMBL" id="KAF2256346.1"/>
    </source>
</evidence>
<gene>
    <name evidence="4" type="ORF">BU26DRAFT_557803</name>
</gene>
<keyword evidence="5" id="KW-1185">Reference proteome</keyword>
<keyword evidence="2" id="KW-0812">Transmembrane</keyword>
<dbReference type="Proteomes" id="UP000800094">
    <property type="component" value="Unassembled WGS sequence"/>
</dbReference>
<name>A0A6A6J125_9PLEO</name>
<feature type="compositionally biased region" description="Basic and acidic residues" evidence="1">
    <location>
        <begin position="70"/>
        <end position="95"/>
    </location>
</feature>
<feature type="transmembrane region" description="Helical" evidence="2">
    <location>
        <begin position="562"/>
        <end position="584"/>
    </location>
</feature>
<evidence type="ECO:0000313" key="5">
    <source>
        <dbReference type="Proteomes" id="UP000800094"/>
    </source>
</evidence>
<keyword evidence="2" id="KW-1133">Transmembrane helix</keyword>
<evidence type="ECO:0000256" key="2">
    <source>
        <dbReference type="SAM" id="Phobius"/>
    </source>
</evidence>